<dbReference type="Pfam" id="PF09819">
    <property type="entry name" value="ABC_cobalt"/>
    <property type="match status" value="1"/>
</dbReference>
<dbReference type="EMBL" id="NPIA01000003">
    <property type="protein sequence ID" value="OZM57458.1"/>
    <property type="molecule type" value="Genomic_DNA"/>
</dbReference>
<proteinExistence type="predicted"/>
<dbReference type="Proteomes" id="UP000217083">
    <property type="component" value="Unassembled WGS sequence"/>
</dbReference>
<keyword evidence="1" id="KW-0812">Transmembrane</keyword>
<evidence type="ECO:0000256" key="1">
    <source>
        <dbReference type="SAM" id="Phobius"/>
    </source>
</evidence>
<keyword evidence="3" id="KW-1185">Reference proteome</keyword>
<dbReference type="InterPro" id="IPR017195">
    <property type="entry name" value="ABC_thiamin-permease_prd"/>
</dbReference>
<reference evidence="3" key="1">
    <citation type="submission" date="2017-08" db="EMBL/GenBank/DDBJ databases">
        <authorList>
            <person name="Huang Z."/>
        </authorList>
    </citation>
    <scope>NUCLEOTIDE SEQUENCE [LARGE SCALE GENOMIC DNA]</scope>
    <source>
        <strain evidence="3">SA5d-4</strain>
    </source>
</reference>
<organism evidence="2 3">
    <name type="scientific">Lottiidibacillus patelloidae</name>
    <dbReference type="NCBI Taxonomy" id="2670334"/>
    <lineage>
        <taxon>Bacteria</taxon>
        <taxon>Bacillati</taxon>
        <taxon>Bacillota</taxon>
        <taxon>Bacilli</taxon>
        <taxon>Bacillales</taxon>
        <taxon>Bacillaceae</taxon>
        <taxon>Lottiidibacillus</taxon>
    </lineage>
</organism>
<feature type="transmembrane region" description="Helical" evidence="1">
    <location>
        <begin position="96"/>
        <end position="114"/>
    </location>
</feature>
<keyword evidence="1" id="KW-1133">Transmembrane helix</keyword>
<protein>
    <submittedName>
        <fullName evidence="2">Thiamine ABC transporter permease</fullName>
    </submittedName>
</protein>
<feature type="transmembrane region" description="Helical" evidence="1">
    <location>
        <begin position="12"/>
        <end position="35"/>
    </location>
</feature>
<evidence type="ECO:0000313" key="2">
    <source>
        <dbReference type="EMBL" id="OZM57458.1"/>
    </source>
</evidence>
<keyword evidence="1" id="KW-0472">Membrane</keyword>
<dbReference type="RefSeq" id="WP_094924132.1">
    <property type="nucleotide sequence ID" value="NZ_NPIA01000003.1"/>
</dbReference>
<dbReference type="AlphaFoldDB" id="A0A263BV68"/>
<name>A0A263BV68_9BACI</name>
<feature type="transmembrane region" description="Helical" evidence="1">
    <location>
        <begin position="47"/>
        <end position="68"/>
    </location>
</feature>
<feature type="transmembrane region" description="Helical" evidence="1">
    <location>
        <begin position="153"/>
        <end position="176"/>
    </location>
</feature>
<gene>
    <name evidence="2" type="ORF">CIB95_08365</name>
</gene>
<evidence type="ECO:0000313" key="3">
    <source>
        <dbReference type="Proteomes" id="UP000217083"/>
    </source>
</evidence>
<comment type="caution">
    <text evidence="2">The sequence shown here is derived from an EMBL/GenBank/DDBJ whole genome shotgun (WGS) entry which is preliminary data.</text>
</comment>
<dbReference type="PIRSF" id="PIRSF037394">
    <property type="entry name" value="ABC_thiamine-permease_YkoE_prd"/>
    <property type="match status" value="1"/>
</dbReference>
<feature type="transmembrane region" description="Helical" evidence="1">
    <location>
        <begin position="121"/>
        <end position="141"/>
    </location>
</feature>
<reference evidence="2 3" key="2">
    <citation type="submission" date="2017-09" db="EMBL/GenBank/DDBJ databases">
        <title>Bacillus patelloidae sp. nov., isolated from the intestinal tract of a marine limpet.</title>
        <authorList>
            <person name="Liu R."/>
            <person name="Dong C."/>
            <person name="Shao Z."/>
        </authorList>
    </citation>
    <scope>NUCLEOTIDE SEQUENCE [LARGE SCALE GENOMIC DNA]</scope>
    <source>
        <strain evidence="2 3">SA5d-4</strain>
    </source>
</reference>
<accession>A0A263BV68</accession>
<sequence>MNNSVSERKSSKLTLADILVTAVIALVFAVVYVLWAQFYAFVTPFGFHINELVYGMWFIAATIAFLVIRKPGVAIIAELVAASGEFILGSPYGVPLLIYGLIQGIGAELVFAAFRYKRFSVIVVSLAAIGATIGSLVVDYFNGYIVDLALWNLLIMIGARTLGAIVIAGIFAYAIVKALELTGVTNLVRPVEQKDYEALED</sequence>